<dbReference type="eggNOG" id="ENOG502T283">
    <property type="taxonomic scope" value="Eukaryota"/>
</dbReference>
<dbReference type="AlphaFoldDB" id="A0A1I7SMH0"/>
<organism evidence="2 4">
    <name type="scientific">Bursaphelenchus xylophilus</name>
    <name type="common">Pinewood nematode worm</name>
    <name type="synonym">Aphelenchoides xylophilus</name>
    <dbReference type="NCBI Taxonomy" id="6326"/>
    <lineage>
        <taxon>Eukaryota</taxon>
        <taxon>Metazoa</taxon>
        <taxon>Ecdysozoa</taxon>
        <taxon>Nematoda</taxon>
        <taxon>Chromadorea</taxon>
        <taxon>Rhabditida</taxon>
        <taxon>Tylenchina</taxon>
        <taxon>Tylenchomorpha</taxon>
        <taxon>Aphelenchoidea</taxon>
        <taxon>Aphelenchoididae</taxon>
        <taxon>Bursaphelenchus</taxon>
    </lineage>
</organism>
<accession>A0A1I7SMH0</accession>
<reference evidence="4" key="1">
    <citation type="submission" date="2016-11" db="UniProtKB">
        <authorList>
            <consortium name="WormBaseParasite"/>
        </authorList>
    </citation>
    <scope>IDENTIFICATION</scope>
</reference>
<evidence type="ECO:0000313" key="1">
    <source>
        <dbReference type="EMBL" id="CAD5234422.1"/>
    </source>
</evidence>
<dbReference type="WBParaSite" id="BXY_1425400.1">
    <property type="protein sequence ID" value="BXY_1425400.1"/>
    <property type="gene ID" value="BXY_1425400"/>
</dbReference>
<dbReference type="Proteomes" id="UP000582659">
    <property type="component" value="Unassembled WGS sequence"/>
</dbReference>
<evidence type="ECO:0000313" key="4">
    <source>
        <dbReference type="WBParaSite" id="BXY_1425400.1"/>
    </source>
</evidence>
<proteinExistence type="predicted"/>
<dbReference type="Proteomes" id="UP000095284">
    <property type="component" value="Unplaced"/>
</dbReference>
<evidence type="ECO:0000313" key="3">
    <source>
        <dbReference type="Proteomes" id="UP000659654"/>
    </source>
</evidence>
<gene>
    <name evidence="1" type="ORF">BXYJ_LOCUS14513</name>
</gene>
<dbReference type="Proteomes" id="UP000659654">
    <property type="component" value="Unassembled WGS sequence"/>
</dbReference>
<dbReference type="OrthoDB" id="5802376at2759"/>
<name>A0A1I7SMH0_BURXY</name>
<sequence>MYSKVFLFAVVGVAITYAFKIPLPFGQINVDKEEDGTVNAGVNSNINILGYGGSSGLEVTSKNGSLALKPQAAILANNTAYGANSTYSVDKKEGIVADTDVDAGNHTFHGGVGKESQFVNEVGDAVKSKKNKRGRA</sequence>
<dbReference type="EMBL" id="CAJFDI010000006">
    <property type="protein sequence ID" value="CAD5234422.1"/>
    <property type="molecule type" value="Genomic_DNA"/>
</dbReference>
<reference evidence="1" key="2">
    <citation type="submission" date="2020-09" db="EMBL/GenBank/DDBJ databases">
        <authorList>
            <person name="Kikuchi T."/>
        </authorList>
    </citation>
    <scope>NUCLEOTIDE SEQUENCE</scope>
    <source>
        <strain evidence="1">Ka4C1</strain>
    </source>
</reference>
<evidence type="ECO:0000313" key="2">
    <source>
        <dbReference type="Proteomes" id="UP000095284"/>
    </source>
</evidence>
<dbReference type="EMBL" id="CAJFCV020000006">
    <property type="protein sequence ID" value="CAG9130198.1"/>
    <property type="molecule type" value="Genomic_DNA"/>
</dbReference>
<keyword evidence="3" id="KW-1185">Reference proteome</keyword>
<protein>
    <submittedName>
        <fullName evidence="1">(pine wood nematode) hypothetical protein</fullName>
    </submittedName>
</protein>